<accession>A0A151X6F7</accession>
<protein>
    <recommendedName>
        <fullName evidence="3">Nuclease HARBI1</fullName>
    </recommendedName>
</protein>
<evidence type="ECO:0000313" key="2">
    <source>
        <dbReference type="Proteomes" id="UP000075809"/>
    </source>
</evidence>
<keyword evidence="2" id="KW-1185">Reference proteome</keyword>
<proteinExistence type="predicted"/>
<dbReference type="AlphaFoldDB" id="A0A151X6F7"/>
<gene>
    <name evidence="1" type="ORF">ALC60_05171</name>
</gene>
<sequence length="192" mass="22684">MPSWRAIPVFKRVRKLYFVYNILLQHQKKNTRKRKFWIRPMFTQRMRRLQGASDNLVVEMQTTDCEKFFNYFRMTPELFDKLLSLIGLHIEKQELCRVPISSRTRLQLILRWLASGDSLAPLSYAFHIGANTASKIIKETCTALWEILKDRVFLQPTDENWQKVADDFERICQFPNCIGAVDGKHIMIQACI</sequence>
<dbReference type="Proteomes" id="UP000075809">
    <property type="component" value="Unassembled WGS sequence"/>
</dbReference>
<organism evidence="1 2">
    <name type="scientific">Mycetomoellerius zeteki</name>
    <dbReference type="NCBI Taxonomy" id="64791"/>
    <lineage>
        <taxon>Eukaryota</taxon>
        <taxon>Metazoa</taxon>
        <taxon>Ecdysozoa</taxon>
        <taxon>Arthropoda</taxon>
        <taxon>Hexapoda</taxon>
        <taxon>Insecta</taxon>
        <taxon>Pterygota</taxon>
        <taxon>Neoptera</taxon>
        <taxon>Endopterygota</taxon>
        <taxon>Hymenoptera</taxon>
        <taxon>Apocrita</taxon>
        <taxon>Aculeata</taxon>
        <taxon>Formicoidea</taxon>
        <taxon>Formicidae</taxon>
        <taxon>Myrmicinae</taxon>
        <taxon>Mycetomoellerius</taxon>
    </lineage>
</organism>
<evidence type="ECO:0000313" key="1">
    <source>
        <dbReference type="EMBL" id="KYQ55889.1"/>
    </source>
</evidence>
<evidence type="ECO:0008006" key="3">
    <source>
        <dbReference type="Google" id="ProtNLM"/>
    </source>
</evidence>
<dbReference type="STRING" id="64791.A0A151X6F7"/>
<name>A0A151X6F7_9HYME</name>
<reference evidence="1 2" key="1">
    <citation type="submission" date="2015-09" db="EMBL/GenBank/DDBJ databases">
        <title>Trachymyrmex zeteki WGS genome.</title>
        <authorList>
            <person name="Nygaard S."/>
            <person name="Hu H."/>
            <person name="Boomsma J."/>
            <person name="Zhang G."/>
        </authorList>
    </citation>
    <scope>NUCLEOTIDE SEQUENCE [LARGE SCALE GENOMIC DNA]</scope>
    <source>
        <strain evidence="1">Tzet28-1</strain>
        <tissue evidence="1">Whole body</tissue>
    </source>
</reference>
<dbReference type="EMBL" id="KQ982482">
    <property type="protein sequence ID" value="KYQ55889.1"/>
    <property type="molecule type" value="Genomic_DNA"/>
</dbReference>